<accession>A0A1B9BCH3</accession>
<evidence type="ECO:0000313" key="2">
    <source>
        <dbReference type="Proteomes" id="UP000269974"/>
    </source>
</evidence>
<protein>
    <submittedName>
        <fullName evidence="1">Uncharacterized protein</fullName>
    </submittedName>
</protein>
<name>A0A1B9BCH3_9ACTO</name>
<reference evidence="1 2" key="1">
    <citation type="submission" date="2018-11" db="EMBL/GenBank/DDBJ databases">
        <authorList>
            <consortium name="Pathogen Informatics"/>
        </authorList>
    </citation>
    <scope>NUCLEOTIDE SEQUENCE [LARGE SCALE GENOMIC DNA]</scope>
    <source>
        <strain evidence="1 2">NCTC10327</strain>
    </source>
</reference>
<dbReference type="RefSeq" id="WP_065415102.1">
    <property type="nucleotide sequence ID" value="NZ_MASX01000030.1"/>
</dbReference>
<dbReference type="AlphaFoldDB" id="A0A1B9BCH3"/>
<dbReference type="OrthoDB" id="3254844at2"/>
<sequence length="201" mass="22003">MKDWRNAAPLGHAERLGVSRGLLVEYLPGKVTPADLASCPSLRADLLAPEVRPGYVICGFSAVWVHTGWWPPEKMRELTLAHPTTARYPVVMRTRIPDAEVQYLANRPVTTLERTATDILKLGGTAWLGEAISACFHLFAAGLSLDKLLAQASRTPELRPSRHPQAHAFLQALPHYHKLAAGQAHMPAANRSSRAARRAVA</sequence>
<organism evidence="1 2">
    <name type="scientific">Actinobaculum suis</name>
    <dbReference type="NCBI Taxonomy" id="1657"/>
    <lineage>
        <taxon>Bacteria</taxon>
        <taxon>Bacillati</taxon>
        <taxon>Actinomycetota</taxon>
        <taxon>Actinomycetes</taxon>
        <taxon>Actinomycetales</taxon>
        <taxon>Actinomycetaceae</taxon>
        <taxon>Actinobaculum</taxon>
    </lineage>
</organism>
<proteinExistence type="predicted"/>
<dbReference type="Proteomes" id="UP000269974">
    <property type="component" value="Unassembled WGS sequence"/>
</dbReference>
<comment type="caution">
    <text evidence="1">The sequence shown here is derived from an EMBL/GenBank/DDBJ whole genome shotgun (WGS) entry which is preliminary data.</text>
</comment>
<dbReference type="EMBL" id="UYIO01000001">
    <property type="protein sequence ID" value="VDG76586.1"/>
    <property type="molecule type" value="Genomic_DNA"/>
</dbReference>
<gene>
    <name evidence="1" type="ORF">NCTC10327_01225</name>
</gene>
<evidence type="ECO:0000313" key="1">
    <source>
        <dbReference type="EMBL" id="VDG76586.1"/>
    </source>
</evidence>